<evidence type="ECO:0000313" key="3">
    <source>
        <dbReference type="Proteomes" id="UP000509594"/>
    </source>
</evidence>
<organism evidence="2 3">
    <name type="scientific">Methanolobus zinderi</name>
    <dbReference type="NCBI Taxonomy" id="536044"/>
    <lineage>
        <taxon>Archaea</taxon>
        <taxon>Methanobacteriati</taxon>
        <taxon>Methanobacteriota</taxon>
        <taxon>Stenosarchaea group</taxon>
        <taxon>Methanomicrobia</taxon>
        <taxon>Methanosarcinales</taxon>
        <taxon>Methanosarcinaceae</taxon>
        <taxon>Methanolobus</taxon>
    </lineage>
</organism>
<dbReference type="SMART" id="SM01018">
    <property type="entry name" value="B12-binding_2"/>
    <property type="match status" value="1"/>
</dbReference>
<dbReference type="PROSITE" id="PS51337">
    <property type="entry name" value="B12_BINDING_NTER"/>
    <property type="match status" value="1"/>
</dbReference>
<dbReference type="Gene3D" id="1.10.1240.10">
    <property type="entry name" value="Methionine synthase domain"/>
    <property type="match status" value="1"/>
</dbReference>
<dbReference type="InterPro" id="IPR003759">
    <property type="entry name" value="Cbl-bd_cap"/>
</dbReference>
<protein>
    <submittedName>
        <fullName evidence="2">B12-binding domain-containing protein</fullName>
    </submittedName>
</protein>
<dbReference type="KEGG" id="mzi:HWN40_10150"/>
<dbReference type="Pfam" id="PF02607">
    <property type="entry name" value="B12-binding_2"/>
    <property type="match status" value="1"/>
</dbReference>
<evidence type="ECO:0000259" key="1">
    <source>
        <dbReference type="PROSITE" id="PS51337"/>
    </source>
</evidence>
<dbReference type="OrthoDB" id="123296at2157"/>
<dbReference type="Proteomes" id="UP000509594">
    <property type="component" value="Chromosome"/>
</dbReference>
<dbReference type="RefSeq" id="WP_176965624.1">
    <property type="nucleotide sequence ID" value="NZ_CP058215.1"/>
</dbReference>
<dbReference type="SUPFAM" id="SSF47644">
    <property type="entry name" value="Methionine synthase domain"/>
    <property type="match status" value="1"/>
</dbReference>
<reference evidence="2 3" key="1">
    <citation type="submission" date="2020-06" db="EMBL/GenBank/DDBJ databases">
        <title>Methanolobus halotolerans sp. nov., isolated from a saline lake Tus in Siberia.</title>
        <authorList>
            <person name="Shen Y."/>
            <person name="Chen S.-C."/>
            <person name="Lai M.-C."/>
            <person name="Huang H.-H."/>
            <person name="Chiu H.-H."/>
            <person name="Tang S.-L."/>
            <person name="Rogozin D.Y."/>
            <person name="Degermendzhy A.G."/>
        </authorList>
    </citation>
    <scope>NUCLEOTIDE SEQUENCE [LARGE SCALE GENOMIC DNA]</scope>
    <source>
        <strain evidence="2 3">DSM 21339</strain>
    </source>
</reference>
<gene>
    <name evidence="2" type="ORF">HWN40_10150</name>
</gene>
<sequence>MDTQDSVNQHVFDKARSAVIDINDTEAAEAAREALDMGLDPVDVIEQGFVEGMRTMGDMFEEGKLSLIQILAASKTMNIGIEILKTKVIATNDNTGFFGNLVVNY</sequence>
<accession>A0A7D5I519</accession>
<dbReference type="GeneID" id="55822039"/>
<evidence type="ECO:0000313" key="2">
    <source>
        <dbReference type="EMBL" id="QLC50568.1"/>
    </source>
</evidence>
<proteinExistence type="predicted"/>
<name>A0A7D5I519_9EURY</name>
<dbReference type="EMBL" id="CP058215">
    <property type="protein sequence ID" value="QLC50568.1"/>
    <property type="molecule type" value="Genomic_DNA"/>
</dbReference>
<feature type="domain" description="B12-binding N-terminal" evidence="1">
    <location>
        <begin position="2"/>
        <end position="96"/>
    </location>
</feature>
<dbReference type="InterPro" id="IPR036594">
    <property type="entry name" value="Meth_synthase_dom"/>
</dbReference>
<keyword evidence="3" id="KW-1185">Reference proteome</keyword>
<dbReference type="AlphaFoldDB" id="A0A7D5I519"/>